<keyword evidence="6" id="KW-1185">Reference proteome</keyword>
<keyword evidence="3" id="KW-1133">Transmembrane helix</keyword>
<evidence type="ECO:0000313" key="5">
    <source>
        <dbReference type="EMBL" id="MCX2745478.1"/>
    </source>
</evidence>
<dbReference type="SUPFAM" id="SSF46894">
    <property type="entry name" value="C-terminal effector domain of the bipartite response regulators"/>
    <property type="match status" value="1"/>
</dbReference>
<protein>
    <submittedName>
        <fullName evidence="5">Response regulator transcription factor</fullName>
    </submittedName>
</protein>
<evidence type="ECO:0000256" key="1">
    <source>
        <dbReference type="ARBA" id="ARBA00023125"/>
    </source>
</evidence>
<dbReference type="Pfam" id="PF00486">
    <property type="entry name" value="Trans_reg_C"/>
    <property type="match status" value="1"/>
</dbReference>
<sequence>MTLRDIKVFVLLFSLFLFTRDDSIGQSDIKESHILVSLRMIGHQVLLSTGDSTSRVLPIEKEGERYKIQFSSEFKFDPDEIVKVVDHVVNNSGIAENYIVEIEKCQTSDIVYSFQISESEQSNLVPCRGRVQPSGCYVLYFTIKNVKSQNLANANLNKTMSYGMGKIEFTEIIFISVLAIMFIGATINFTSGPKRKTEESEKISIGGYQFDAQNTKLYFNEEAIELTSKESDLLFLLYTSVNTTVERDHILKEVWGDEGDYIGRTLDVFISRLRKKLEGDASVKIVNVRGVGYRLILNKENK</sequence>
<dbReference type="CDD" id="cd00383">
    <property type="entry name" value="trans_reg_C"/>
    <property type="match status" value="1"/>
</dbReference>
<keyword evidence="3" id="KW-0472">Membrane</keyword>
<accession>A0ABT3RUL9</accession>
<dbReference type="Gene3D" id="1.10.10.10">
    <property type="entry name" value="Winged helix-like DNA-binding domain superfamily/Winged helix DNA-binding domain"/>
    <property type="match status" value="1"/>
</dbReference>
<dbReference type="Proteomes" id="UP001209885">
    <property type="component" value="Unassembled WGS sequence"/>
</dbReference>
<organism evidence="5 6">
    <name type="scientific">Mangrovivirga halotolerans</name>
    <dbReference type="NCBI Taxonomy" id="2993936"/>
    <lineage>
        <taxon>Bacteria</taxon>
        <taxon>Pseudomonadati</taxon>
        <taxon>Bacteroidota</taxon>
        <taxon>Cytophagia</taxon>
        <taxon>Cytophagales</taxon>
        <taxon>Mangrovivirgaceae</taxon>
        <taxon>Mangrovivirga</taxon>
    </lineage>
</organism>
<feature type="transmembrane region" description="Helical" evidence="3">
    <location>
        <begin position="172"/>
        <end position="190"/>
    </location>
</feature>
<feature type="DNA-binding region" description="OmpR/PhoB-type" evidence="2">
    <location>
        <begin position="200"/>
        <end position="297"/>
    </location>
</feature>
<dbReference type="RefSeq" id="WP_266058067.1">
    <property type="nucleotide sequence ID" value="NZ_JAPFQN010000010.1"/>
</dbReference>
<keyword evidence="1 2" id="KW-0238">DNA-binding</keyword>
<dbReference type="InterPro" id="IPR001867">
    <property type="entry name" value="OmpR/PhoB-type_DNA-bd"/>
</dbReference>
<proteinExistence type="predicted"/>
<dbReference type="PROSITE" id="PS51755">
    <property type="entry name" value="OMPR_PHOB"/>
    <property type="match status" value="1"/>
</dbReference>
<reference evidence="5 6" key="1">
    <citation type="submission" date="2022-11" db="EMBL/GenBank/DDBJ databases">
        <title>The characterization of three novel Bacteroidetes species and genomic analysis of their roles in tidal elemental geochemical cycles.</title>
        <authorList>
            <person name="Ma K."/>
        </authorList>
    </citation>
    <scope>NUCLEOTIDE SEQUENCE [LARGE SCALE GENOMIC DNA]</scope>
    <source>
        <strain evidence="5 6">M17</strain>
    </source>
</reference>
<gene>
    <name evidence="5" type="ORF">OO013_16480</name>
</gene>
<comment type="caution">
    <text evidence="5">The sequence shown here is derived from an EMBL/GenBank/DDBJ whole genome shotgun (WGS) entry which is preliminary data.</text>
</comment>
<dbReference type="InterPro" id="IPR016032">
    <property type="entry name" value="Sig_transdc_resp-reg_C-effctor"/>
</dbReference>
<feature type="domain" description="OmpR/PhoB-type" evidence="4">
    <location>
        <begin position="200"/>
        <end position="297"/>
    </location>
</feature>
<dbReference type="SMART" id="SM00862">
    <property type="entry name" value="Trans_reg_C"/>
    <property type="match status" value="1"/>
</dbReference>
<dbReference type="EMBL" id="JAPFQN010000010">
    <property type="protein sequence ID" value="MCX2745478.1"/>
    <property type="molecule type" value="Genomic_DNA"/>
</dbReference>
<evidence type="ECO:0000259" key="4">
    <source>
        <dbReference type="PROSITE" id="PS51755"/>
    </source>
</evidence>
<keyword evidence="3" id="KW-0812">Transmembrane</keyword>
<evidence type="ECO:0000313" key="6">
    <source>
        <dbReference type="Proteomes" id="UP001209885"/>
    </source>
</evidence>
<evidence type="ECO:0000256" key="3">
    <source>
        <dbReference type="SAM" id="Phobius"/>
    </source>
</evidence>
<dbReference type="InterPro" id="IPR036388">
    <property type="entry name" value="WH-like_DNA-bd_sf"/>
</dbReference>
<evidence type="ECO:0000256" key="2">
    <source>
        <dbReference type="PROSITE-ProRule" id="PRU01091"/>
    </source>
</evidence>
<name>A0ABT3RUL9_9BACT</name>